<dbReference type="InterPro" id="IPR013762">
    <property type="entry name" value="Integrase-like_cat_sf"/>
</dbReference>
<dbReference type="STRING" id="1071918.SAMN05421544_11068"/>
<sequence>MANIIFYLRGNKEPKKIYLRYRPNRDFNLSISTPFSILSDNWNDKSKEWDTSKIIKGAKTTETKKHNAEIANFNKRLNAFKLEISNLIDDNLNLSSLELKDFLKKYILINYFGHKIDADKKYTIPIKFDSLIDYYIQYRSIEDKTQNKKPISENTIKKYKGLKNTLHKFDRQLKVTDINNAFRNKFVEWLNKQSYSVQTQTKYLKDIKMLCRFSETEHNISKEVLNWKINRNPDNITKGLYFSFIQLSILENLPLTGSLDNARDWLIISCYTALRVSELLSLDVNNIIEVDKRKYIKVIERKNINTATGGVKYTPLIPKILKIMDKRGGKFPEAVSEQYYNRQIKKVCKIAGFDKMVESAKTKNTGNGNRRIEGKYPFYDLVTSHIGRQTAVTLFSQYIAPETLQLMTNHQSMEMLNHYNKTDIDTRQQQKAIKLYQALEDIEFNPNQLN</sequence>
<feature type="domain" description="Core-binding (CB)" evidence="6">
    <location>
        <begin position="126"/>
        <end position="215"/>
    </location>
</feature>
<dbReference type="Gene3D" id="1.10.443.10">
    <property type="entry name" value="Intergrase catalytic core"/>
    <property type="match status" value="1"/>
</dbReference>
<evidence type="ECO:0000256" key="5">
    <source>
        <dbReference type="PROSITE-ProRule" id="PRU01248"/>
    </source>
</evidence>
<dbReference type="EMBL" id="FNAS01000010">
    <property type="protein sequence ID" value="SDE48540.1"/>
    <property type="molecule type" value="Genomic_DNA"/>
</dbReference>
<dbReference type="GO" id="GO:0015074">
    <property type="term" value="P:DNA integration"/>
    <property type="evidence" value="ECO:0007669"/>
    <property type="project" value="UniProtKB-KW"/>
</dbReference>
<dbReference type="RefSeq" id="WP_092736811.1">
    <property type="nucleotide sequence ID" value="NZ_FNAS01000010.1"/>
</dbReference>
<dbReference type="Pfam" id="PF13102">
    <property type="entry name" value="Phage_int_SAM_5"/>
    <property type="match status" value="1"/>
</dbReference>
<dbReference type="InterPro" id="IPR050090">
    <property type="entry name" value="Tyrosine_recombinase_XerCD"/>
</dbReference>
<dbReference type="Gene3D" id="1.10.150.130">
    <property type="match status" value="1"/>
</dbReference>
<evidence type="ECO:0000256" key="4">
    <source>
        <dbReference type="ARBA" id="ARBA00023172"/>
    </source>
</evidence>
<evidence type="ECO:0000256" key="2">
    <source>
        <dbReference type="ARBA" id="ARBA00022908"/>
    </source>
</evidence>
<accession>A0A1G7DC37</accession>
<proteinExistence type="inferred from homology"/>
<dbReference type="AlphaFoldDB" id="A0A1G7DC37"/>
<keyword evidence="4" id="KW-0233">DNA recombination</keyword>
<reference evidence="7 8" key="1">
    <citation type="submission" date="2016-10" db="EMBL/GenBank/DDBJ databases">
        <authorList>
            <person name="de Groot N.N."/>
        </authorList>
    </citation>
    <scope>NUCLEOTIDE SEQUENCE [LARGE SCALE GENOMIC DNA]</scope>
    <source>
        <strain evidence="7 8">DSM 24015</strain>
    </source>
</reference>
<dbReference type="GO" id="GO:0006310">
    <property type="term" value="P:DNA recombination"/>
    <property type="evidence" value="ECO:0007669"/>
    <property type="project" value="UniProtKB-KW"/>
</dbReference>
<evidence type="ECO:0000256" key="3">
    <source>
        <dbReference type="ARBA" id="ARBA00023125"/>
    </source>
</evidence>
<organism evidence="7 8">
    <name type="scientific">Riemerella columbipharyngis</name>
    <dbReference type="NCBI Taxonomy" id="1071918"/>
    <lineage>
        <taxon>Bacteria</taxon>
        <taxon>Pseudomonadati</taxon>
        <taxon>Bacteroidota</taxon>
        <taxon>Flavobacteriia</taxon>
        <taxon>Flavobacteriales</taxon>
        <taxon>Weeksellaceae</taxon>
        <taxon>Riemerella</taxon>
    </lineage>
</organism>
<dbReference type="PANTHER" id="PTHR30349">
    <property type="entry name" value="PHAGE INTEGRASE-RELATED"/>
    <property type="match status" value="1"/>
</dbReference>
<dbReference type="OrthoDB" id="1493636at2"/>
<dbReference type="PANTHER" id="PTHR30349:SF41">
    <property type="entry name" value="INTEGRASE_RECOMBINASE PROTEIN MJ0367-RELATED"/>
    <property type="match status" value="1"/>
</dbReference>
<keyword evidence="3 5" id="KW-0238">DNA-binding</keyword>
<comment type="similarity">
    <text evidence="1">Belongs to the 'phage' integrase family.</text>
</comment>
<evidence type="ECO:0000313" key="8">
    <source>
        <dbReference type="Proteomes" id="UP000198517"/>
    </source>
</evidence>
<keyword evidence="8" id="KW-1185">Reference proteome</keyword>
<dbReference type="GO" id="GO:0003677">
    <property type="term" value="F:DNA binding"/>
    <property type="evidence" value="ECO:0007669"/>
    <property type="project" value="UniProtKB-UniRule"/>
</dbReference>
<gene>
    <name evidence="7" type="ORF">SAMN05421544_11068</name>
</gene>
<dbReference type="PROSITE" id="PS51900">
    <property type="entry name" value="CB"/>
    <property type="match status" value="1"/>
</dbReference>
<dbReference type="InterPro" id="IPR044068">
    <property type="entry name" value="CB"/>
</dbReference>
<dbReference type="InterPro" id="IPR025269">
    <property type="entry name" value="SAM-like_dom"/>
</dbReference>
<protein>
    <submittedName>
        <fullName evidence="7">Site-specific recombinase XerD</fullName>
    </submittedName>
</protein>
<name>A0A1G7DC37_9FLAO</name>
<evidence type="ECO:0000259" key="6">
    <source>
        <dbReference type="PROSITE" id="PS51900"/>
    </source>
</evidence>
<evidence type="ECO:0000256" key="1">
    <source>
        <dbReference type="ARBA" id="ARBA00008857"/>
    </source>
</evidence>
<dbReference type="Proteomes" id="UP000198517">
    <property type="component" value="Unassembled WGS sequence"/>
</dbReference>
<dbReference type="InterPro" id="IPR010998">
    <property type="entry name" value="Integrase_recombinase_N"/>
</dbReference>
<evidence type="ECO:0000313" key="7">
    <source>
        <dbReference type="EMBL" id="SDE48540.1"/>
    </source>
</evidence>
<dbReference type="SUPFAM" id="SSF56349">
    <property type="entry name" value="DNA breaking-rejoining enzymes"/>
    <property type="match status" value="1"/>
</dbReference>
<keyword evidence="2" id="KW-0229">DNA integration</keyword>
<dbReference type="InterPro" id="IPR011010">
    <property type="entry name" value="DNA_brk_join_enz"/>
</dbReference>